<dbReference type="Gene3D" id="3.40.50.1240">
    <property type="entry name" value="Phosphoglycerate mutase-like"/>
    <property type="match status" value="1"/>
</dbReference>
<dbReference type="GO" id="GO:0043755">
    <property type="term" value="F:alpha-ribazole phosphatase activity"/>
    <property type="evidence" value="ECO:0007669"/>
    <property type="project" value="UniProtKB-UniRule"/>
</dbReference>
<dbReference type="PANTHER" id="PTHR48100:SF1">
    <property type="entry name" value="HISTIDINE PHOSPHATASE FAMILY PROTEIN-RELATED"/>
    <property type="match status" value="1"/>
</dbReference>
<dbReference type="NCBIfam" id="TIGR03162">
    <property type="entry name" value="ribazole_cobC"/>
    <property type="match status" value="1"/>
</dbReference>
<dbReference type="InterPro" id="IPR017578">
    <property type="entry name" value="Ribazole_CobC"/>
</dbReference>
<evidence type="ECO:0000256" key="1">
    <source>
        <dbReference type="NCBIfam" id="TIGR03162"/>
    </source>
</evidence>
<reference evidence="2 3" key="1">
    <citation type="submission" date="2019-02" db="EMBL/GenBank/DDBJ databases">
        <title>Isolation and identification of novel species under the genus Muribaculum.</title>
        <authorList>
            <person name="Miyake S."/>
            <person name="Ding Y."/>
            <person name="Low A."/>
            <person name="Soh M."/>
            <person name="Seedorf H."/>
        </authorList>
    </citation>
    <scope>NUCLEOTIDE SEQUENCE [LARGE SCALE GENOMIC DNA]</scope>
    <source>
        <strain evidence="2 3">TLL-A4</strain>
    </source>
</reference>
<accession>A0A4P7VQF1</accession>
<dbReference type="EMBL" id="CP039393">
    <property type="protein sequence ID" value="QCD36501.1"/>
    <property type="molecule type" value="Genomic_DNA"/>
</dbReference>
<evidence type="ECO:0000313" key="3">
    <source>
        <dbReference type="Proteomes" id="UP000297031"/>
    </source>
</evidence>
<dbReference type="Pfam" id="PF00300">
    <property type="entry name" value="His_Phos_1"/>
    <property type="match status" value="1"/>
</dbReference>
<dbReference type="GO" id="GO:0005737">
    <property type="term" value="C:cytoplasm"/>
    <property type="evidence" value="ECO:0007669"/>
    <property type="project" value="TreeGrafter"/>
</dbReference>
<name>A0A4P7VQF1_9BACT</name>
<sequence>MKLIMVRHTSVDVTPGTCYGQSDVGLRESFPVEAAAVASRIARYAPDRVYTSPLSRCVRLAEHCGYSSALRDARLMEINFGEWEMKRFDEITDPRINEWYDDFFNVRATGGESFADQQARVADFLDDLRDSGCRCVIVFAHGGTILQVMMLQGHATKENAFDMQPPYGGVIEMDI</sequence>
<dbReference type="OrthoDB" id="9782128at2"/>
<dbReference type="RefSeq" id="WP_136410918.1">
    <property type="nucleotide sequence ID" value="NZ_CP039393.1"/>
</dbReference>
<dbReference type="EC" id="3.1.3.73" evidence="1"/>
<dbReference type="KEGG" id="mgod:E7746_11705"/>
<dbReference type="InterPro" id="IPR050275">
    <property type="entry name" value="PGM_Phosphatase"/>
</dbReference>
<dbReference type="InterPro" id="IPR029033">
    <property type="entry name" value="His_PPase_superfam"/>
</dbReference>
<dbReference type="SUPFAM" id="SSF53254">
    <property type="entry name" value="Phosphoglycerate mutase-like"/>
    <property type="match status" value="1"/>
</dbReference>
<dbReference type="Proteomes" id="UP000297031">
    <property type="component" value="Chromosome"/>
</dbReference>
<protein>
    <recommendedName>
        <fullName evidence="1">Alpha-ribazole phosphatase</fullName>
        <ecNumber evidence="1">3.1.3.73</ecNumber>
    </recommendedName>
</protein>
<gene>
    <name evidence="2" type="primary">cobC</name>
    <name evidence="2" type="ORF">E7746_11705</name>
</gene>
<dbReference type="InterPro" id="IPR013078">
    <property type="entry name" value="His_Pase_superF_clade-1"/>
</dbReference>
<dbReference type="GO" id="GO:0009236">
    <property type="term" value="P:cobalamin biosynthetic process"/>
    <property type="evidence" value="ECO:0007669"/>
    <property type="project" value="UniProtKB-UniRule"/>
</dbReference>
<keyword evidence="3" id="KW-1185">Reference proteome</keyword>
<organism evidence="2 3">
    <name type="scientific">Muribaculum gordoncarteri</name>
    <dbReference type="NCBI Taxonomy" id="2530390"/>
    <lineage>
        <taxon>Bacteria</taxon>
        <taxon>Pseudomonadati</taxon>
        <taxon>Bacteroidota</taxon>
        <taxon>Bacteroidia</taxon>
        <taxon>Bacteroidales</taxon>
        <taxon>Muribaculaceae</taxon>
        <taxon>Muribaculum</taxon>
    </lineage>
</organism>
<dbReference type="SMART" id="SM00855">
    <property type="entry name" value="PGAM"/>
    <property type="match status" value="1"/>
</dbReference>
<dbReference type="CDD" id="cd07067">
    <property type="entry name" value="HP_PGM_like"/>
    <property type="match status" value="1"/>
</dbReference>
<evidence type="ECO:0000313" key="2">
    <source>
        <dbReference type="EMBL" id="QCD36501.1"/>
    </source>
</evidence>
<dbReference type="PANTHER" id="PTHR48100">
    <property type="entry name" value="BROAD-SPECIFICITY PHOSPHATASE YOR283W-RELATED"/>
    <property type="match status" value="1"/>
</dbReference>
<dbReference type="AlphaFoldDB" id="A0A4P7VQF1"/>
<proteinExistence type="predicted"/>